<feature type="compositionally biased region" description="Basic and acidic residues" evidence="1">
    <location>
        <begin position="84"/>
        <end position="95"/>
    </location>
</feature>
<dbReference type="HOGENOM" id="CLU_889580_0_0_1"/>
<organism evidence="2">
    <name type="scientific">Oryza brachyantha</name>
    <name type="common">malo sina</name>
    <dbReference type="NCBI Taxonomy" id="4533"/>
    <lineage>
        <taxon>Eukaryota</taxon>
        <taxon>Viridiplantae</taxon>
        <taxon>Streptophyta</taxon>
        <taxon>Embryophyta</taxon>
        <taxon>Tracheophyta</taxon>
        <taxon>Spermatophyta</taxon>
        <taxon>Magnoliopsida</taxon>
        <taxon>Liliopsida</taxon>
        <taxon>Poales</taxon>
        <taxon>Poaceae</taxon>
        <taxon>BOP clade</taxon>
        <taxon>Oryzoideae</taxon>
        <taxon>Oryzeae</taxon>
        <taxon>Oryzinae</taxon>
        <taxon>Oryza</taxon>
    </lineage>
</organism>
<feature type="region of interest" description="Disordered" evidence="1">
    <location>
        <begin position="83"/>
        <end position="125"/>
    </location>
</feature>
<evidence type="ECO:0000256" key="1">
    <source>
        <dbReference type="SAM" id="MobiDB-lite"/>
    </source>
</evidence>
<feature type="compositionally biased region" description="Low complexity" evidence="1">
    <location>
        <begin position="272"/>
        <end position="284"/>
    </location>
</feature>
<reference evidence="2" key="2">
    <citation type="submission" date="2013-04" db="UniProtKB">
        <authorList>
            <consortium name="EnsemblPlants"/>
        </authorList>
    </citation>
    <scope>IDENTIFICATION</scope>
</reference>
<name>J3MWC4_ORYBR</name>
<evidence type="ECO:0000313" key="2">
    <source>
        <dbReference type="EnsemblPlants" id="OB09G13030.1"/>
    </source>
</evidence>
<feature type="compositionally biased region" description="Polar residues" evidence="1">
    <location>
        <begin position="226"/>
        <end position="243"/>
    </location>
</feature>
<reference evidence="2" key="1">
    <citation type="journal article" date="2013" name="Nat. Commun.">
        <title>Whole-genome sequencing of Oryza brachyantha reveals mechanisms underlying Oryza genome evolution.</title>
        <authorList>
            <person name="Chen J."/>
            <person name="Huang Q."/>
            <person name="Gao D."/>
            <person name="Wang J."/>
            <person name="Lang Y."/>
            <person name="Liu T."/>
            <person name="Li B."/>
            <person name="Bai Z."/>
            <person name="Luis Goicoechea J."/>
            <person name="Liang C."/>
            <person name="Chen C."/>
            <person name="Zhang W."/>
            <person name="Sun S."/>
            <person name="Liao Y."/>
            <person name="Zhang X."/>
            <person name="Yang L."/>
            <person name="Song C."/>
            <person name="Wang M."/>
            <person name="Shi J."/>
            <person name="Liu G."/>
            <person name="Liu J."/>
            <person name="Zhou H."/>
            <person name="Zhou W."/>
            <person name="Yu Q."/>
            <person name="An N."/>
            <person name="Chen Y."/>
            <person name="Cai Q."/>
            <person name="Wang B."/>
            <person name="Liu B."/>
            <person name="Min J."/>
            <person name="Huang Y."/>
            <person name="Wu H."/>
            <person name="Li Z."/>
            <person name="Zhang Y."/>
            <person name="Yin Y."/>
            <person name="Song W."/>
            <person name="Jiang J."/>
            <person name="Jackson S.A."/>
            <person name="Wing R.A."/>
            <person name="Wang J."/>
            <person name="Chen M."/>
        </authorList>
    </citation>
    <scope>NUCLEOTIDE SEQUENCE [LARGE SCALE GENOMIC DNA]</scope>
    <source>
        <strain evidence="2">cv. IRGC 101232</strain>
    </source>
</reference>
<feature type="compositionally biased region" description="Low complexity" evidence="1">
    <location>
        <begin position="191"/>
        <end position="202"/>
    </location>
</feature>
<dbReference type="EnsemblPlants" id="OB09G13030.1">
    <property type="protein sequence ID" value="OB09G13030.1"/>
    <property type="gene ID" value="OB09G13030"/>
</dbReference>
<accession>J3MWC4</accession>
<dbReference type="Proteomes" id="UP000006038">
    <property type="component" value="Chromosome 9"/>
</dbReference>
<feature type="region of interest" description="Disordered" evidence="1">
    <location>
        <begin position="188"/>
        <end position="284"/>
    </location>
</feature>
<dbReference type="AlphaFoldDB" id="J3MWC4"/>
<keyword evidence="3" id="KW-1185">Reference proteome</keyword>
<evidence type="ECO:0000313" key="3">
    <source>
        <dbReference type="Proteomes" id="UP000006038"/>
    </source>
</evidence>
<feature type="region of interest" description="Disordered" evidence="1">
    <location>
        <begin position="1"/>
        <end position="68"/>
    </location>
</feature>
<sequence>MGKGSLTSGLAGKGGGREELGRQTWRPARKPAELSGKPVAPRTRATREPNTHIQCDGRTPATRARRCGKQRFFETNMSLASIARKKEEKEQTDSRWRKKLGFGEQSPAIDASAAGSGRGREACSGRGGRACASACSVQRWRAAAGAALQHQQQQQQRAGTARILKPIKEPLVQCRMGVSLGPLEIHHGVGSKPAAARAKPSPTKLNAIREESRPSKQFAIPAKPWPSSNTKQTLAPSKDQQQVEQRRGARAPGPGGNPFARLLTQGEATRWSPSSSPKKKYSLSYKPFSHTTNIDVAKRVATPLSVVTPLTLA</sequence>
<proteinExistence type="predicted"/>
<dbReference type="Gramene" id="OB09G13030.1">
    <property type="protein sequence ID" value="OB09G13030.1"/>
    <property type="gene ID" value="OB09G13030"/>
</dbReference>
<protein>
    <submittedName>
        <fullName evidence="2">Uncharacterized protein</fullName>
    </submittedName>
</protein>